<protein>
    <recommendedName>
        <fullName evidence="15">M13 family peptidase</fullName>
    </recommendedName>
</protein>
<accession>A0AAQ4DUN7</accession>
<dbReference type="EMBL" id="JARKHS020026611">
    <property type="protein sequence ID" value="KAK8766177.1"/>
    <property type="molecule type" value="Genomic_DNA"/>
</dbReference>
<keyword evidence="3" id="KW-0645">Protease</keyword>
<dbReference type="CDD" id="cd08662">
    <property type="entry name" value="M13"/>
    <property type="match status" value="1"/>
</dbReference>
<evidence type="ECO:0000256" key="3">
    <source>
        <dbReference type="ARBA" id="ARBA00022670"/>
    </source>
</evidence>
<dbReference type="InterPro" id="IPR000718">
    <property type="entry name" value="Peptidase_M13"/>
</dbReference>
<keyword evidence="10" id="KW-0472">Membrane</keyword>
<evidence type="ECO:0000313" key="14">
    <source>
        <dbReference type="Proteomes" id="UP001321473"/>
    </source>
</evidence>
<organism evidence="13 14">
    <name type="scientific">Amblyomma americanum</name>
    <name type="common">Lone star tick</name>
    <dbReference type="NCBI Taxonomy" id="6943"/>
    <lineage>
        <taxon>Eukaryota</taxon>
        <taxon>Metazoa</taxon>
        <taxon>Ecdysozoa</taxon>
        <taxon>Arthropoda</taxon>
        <taxon>Chelicerata</taxon>
        <taxon>Arachnida</taxon>
        <taxon>Acari</taxon>
        <taxon>Parasitiformes</taxon>
        <taxon>Ixodida</taxon>
        <taxon>Ixodoidea</taxon>
        <taxon>Ixodidae</taxon>
        <taxon>Amblyomminae</taxon>
        <taxon>Amblyomma</taxon>
    </lineage>
</organism>
<evidence type="ECO:0000256" key="10">
    <source>
        <dbReference type="SAM" id="Phobius"/>
    </source>
</evidence>
<dbReference type="SUPFAM" id="SSF55486">
    <property type="entry name" value="Metalloproteases ('zincins'), catalytic domain"/>
    <property type="match status" value="1"/>
</dbReference>
<dbReference type="PANTHER" id="PTHR11733">
    <property type="entry name" value="ZINC METALLOPROTEASE FAMILY M13 NEPRILYSIN-RELATED"/>
    <property type="match status" value="1"/>
</dbReference>
<comment type="cofactor">
    <cofactor evidence="1">
        <name>Zn(2+)</name>
        <dbReference type="ChEBI" id="CHEBI:29105"/>
    </cofactor>
</comment>
<keyword evidence="8" id="KW-1015">Disulfide bond</keyword>
<evidence type="ECO:0000313" key="13">
    <source>
        <dbReference type="EMBL" id="KAK8766177.1"/>
    </source>
</evidence>
<dbReference type="InterPro" id="IPR008753">
    <property type="entry name" value="Peptidase_M13_N"/>
</dbReference>
<dbReference type="AlphaFoldDB" id="A0AAQ4DUN7"/>
<keyword evidence="9" id="KW-0325">Glycoprotein</keyword>
<dbReference type="Gene3D" id="3.40.390.10">
    <property type="entry name" value="Collagenase (Catalytic Domain)"/>
    <property type="match status" value="1"/>
</dbReference>
<keyword evidence="5" id="KW-0378">Hydrolase</keyword>
<dbReference type="Proteomes" id="UP001321473">
    <property type="component" value="Unassembled WGS sequence"/>
</dbReference>
<evidence type="ECO:0000256" key="5">
    <source>
        <dbReference type="ARBA" id="ARBA00022801"/>
    </source>
</evidence>
<dbReference type="InterPro" id="IPR018497">
    <property type="entry name" value="Peptidase_M13_C"/>
</dbReference>
<evidence type="ECO:0008006" key="15">
    <source>
        <dbReference type="Google" id="ProtNLM"/>
    </source>
</evidence>
<feature type="domain" description="Peptidase M13 N-terminal" evidence="12">
    <location>
        <begin position="97"/>
        <end position="491"/>
    </location>
</feature>
<dbReference type="Gene3D" id="1.10.1380.10">
    <property type="entry name" value="Neutral endopeptidase , domain2"/>
    <property type="match status" value="1"/>
</dbReference>
<evidence type="ECO:0000259" key="11">
    <source>
        <dbReference type="Pfam" id="PF01431"/>
    </source>
</evidence>
<evidence type="ECO:0000256" key="7">
    <source>
        <dbReference type="ARBA" id="ARBA00023049"/>
    </source>
</evidence>
<name>A0AAQ4DUN7_AMBAM</name>
<dbReference type="Pfam" id="PF05649">
    <property type="entry name" value="Peptidase_M13_N"/>
    <property type="match status" value="1"/>
</dbReference>
<evidence type="ECO:0000256" key="9">
    <source>
        <dbReference type="ARBA" id="ARBA00023180"/>
    </source>
</evidence>
<dbReference type="GO" id="GO:0004222">
    <property type="term" value="F:metalloendopeptidase activity"/>
    <property type="evidence" value="ECO:0007669"/>
    <property type="project" value="InterPro"/>
</dbReference>
<feature type="domain" description="Peptidase M13 C-terminal" evidence="11">
    <location>
        <begin position="552"/>
        <end position="758"/>
    </location>
</feature>
<evidence type="ECO:0000256" key="4">
    <source>
        <dbReference type="ARBA" id="ARBA00022723"/>
    </source>
</evidence>
<reference evidence="13 14" key="1">
    <citation type="journal article" date="2023" name="Arcadia Sci">
        <title>De novo assembly of a long-read Amblyomma americanum tick genome.</title>
        <authorList>
            <person name="Chou S."/>
            <person name="Poskanzer K.E."/>
            <person name="Rollins M."/>
            <person name="Thuy-Boun P.S."/>
        </authorList>
    </citation>
    <scope>NUCLEOTIDE SEQUENCE [LARGE SCALE GENOMIC DNA]</scope>
    <source>
        <strain evidence="13">F_SG_1</strain>
        <tissue evidence="13">Salivary glands</tissue>
    </source>
</reference>
<evidence type="ECO:0000256" key="1">
    <source>
        <dbReference type="ARBA" id="ARBA00001947"/>
    </source>
</evidence>
<keyword evidence="10" id="KW-0812">Transmembrane</keyword>
<keyword evidence="14" id="KW-1185">Reference proteome</keyword>
<comment type="similarity">
    <text evidence="2">Belongs to the peptidase M13 family.</text>
</comment>
<keyword evidence="6" id="KW-0862">Zinc</keyword>
<feature type="transmembrane region" description="Helical" evidence="10">
    <location>
        <begin position="34"/>
        <end position="58"/>
    </location>
</feature>
<dbReference type="PRINTS" id="PR00786">
    <property type="entry name" value="NEPRILYSIN"/>
</dbReference>
<evidence type="ECO:0000256" key="6">
    <source>
        <dbReference type="ARBA" id="ARBA00022833"/>
    </source>
</evidence>
<dbReference type="InterPro" id="IPR024079">
    <property type="entry name" value="MetalloPept_cat_dom_sf"/>
</dbReference>
<comment type="caution">
    <text evidence="13">The sequence shown here is derived from an EMBL/GenBank/DDBJ whole genome shotgun (WGS) entry which is preliminary data.</text>
</comment>
<proteinExistence type="inferred from homology"/>
<dbReference type="PANTHER" id="PTHR11733:SF237">
    <property type="entry name" value="NEPRILYSIN-LIKE 4"/>
    <property type="match status" value="1"/>
</dbReference>
<dbReference type="InterPro" id="IPR042089">
    <property type="entry name" value="Peptidase_M13_dom_2"/>
</dbReference>
<dbReference type="FunFam" id="3.40.390.10:FF:000076">
    <property type="entry name" value="membrane metallo-endopeptidase-like 1"/>
    <property type="match status" value="1"/>
</dbReference>
<gene>
    <name evidence="13" type="ORF">V5799_007047</name>
</gene>
<dbReference type="PROSITE" id="PS51885">
    <property type="entry name" value="NEPRILYSIN"/>
    <property type="match status" value="1"/>
</dbReference>
<dbReference type="GO" id="GO:0005886">
    <property type="term" value="C:plasma membrane"/>
    <property type="evidence" value="ECO:0007669"/>
    <property type="project" value="TreeGrafter"/>
</dbReference>
<keyword evidence="7" id="KW-0482">Metalloprotease</keyword>
<dbReference type="Pfam" id="PF01431">
    <property type="entry name" value="Peptidase_M13"/>
    <property type="match status" value="1"/>
</dbReference>
<evidence type="ECO:0000259" key="12">
    <source>
        <dbReference type="Pfam" id="PF05649"/>
    </source>
</evidence>
<dbReference type="GO" id="GO:0046872">
    <property type="term" value="F:metal ion binding"/>
    <property type="evidence" value="ECO:0007669"/>
    <property type="project" value="UniProtKB-KW"/>
</dbReference>
<keyword evidence="10" id="KW-1133">Transmembrane helix</keyword>
<dbReference type="GO" id="GO:0016485">
    <property type="term" value="P:protein processing"/>
    <property type="evidence" value="ECO:0007669"/>
    <property type="project" value="TreeGrafter"/>
</dbReference>
<evidence type="ECO:0000256" key="2">
    <source>
        <dbReference type="ARBA" id="ARBA00007357"/>
    </source>
</evidence>
<sequence length="761" mass="86749">MDTKKPEEIGDLSLASHNCSGRSWWNRRSKMERCLLVSVGFLIVIAIILIATTSVAMARPKAWRRGQQEFSSEVCNSTVCHERAQLILQSMDESVDPCQDFYGYVCNNWMRSNPIPDERARFSKFDRLRLKVLHQLRDILEKAPYKVEDQNVTDQVVLAYHCCTNESISEETKYAALRTMLSSVGVHDWPRPLGWLDAPSWEELFVQAYTKTGLSFIMATGVGVDLKNTSVYVISFDQPGFGIGRNQLINMSTPNNEPIVRAYKKYMAGTIHFMHPSMSASSIDAIVEDIINFESQLARRTRSPEDRRVFDTMYNRRTIANLSAEFPQVDWLNILNRIFEPINVTLTEEEDVVMREPEYYNSTLDFLKTVEGSTIYNYVGWRLMQNFGPTSSKLLRKMEFEFVRVVQGVEKILPIWQRCIGSISALLDHPMGRLYIDKEFSPQAKEDMDSLVSDLKVAFSALLQQNDWMDGYTKDQAANKLNAIVDNIAYPSWLKNNTYLNSRYDLIKKIIPGTPFLNVYLNVRYNGMLKRLEKLRKTFNRSEEYVGSAVVNAFYNRVANSIAFPAGILQSPFYGYGLPPSVNMGAIGSIIGHEITHGFDDAGSQFDHEGNLRNWWTHGTRQKFLDRAKCFIEQYGSIMDPQAGMNLNGINTQGENIADNGGIREAFRAYRISLAKLGKPNGIALPGLERFTSDQMFFISTATAWCTNMRTQELKNDIQYDTHSPSKYRVNIPMGNLVEFSHAFGCPEGTPLNLTHKCILW</sequence>
<keyword evidence="4" id="KW-0479">Metal-binding</keyword>
<evidence type="ECO:0000256" key="8">
    <source>
        <dbReference type="ARBA" id="ARBA00023157"/>
    </source>
</evidence>